<feature type="region of interest" description="Disordered" evidence="3">
    <location>
        <begin position="1"/>
        <end position="40"/>
    </location>
</feature>
<gene>
    <name evidence="5" type="ORF">UFOPK2001_00456</name>
</gene>
<dbReference type="Gene3D" id="3.40.1280.10">
    <property type="match status" value="1"/>
</dbReference>
<evidence type="ECO:0000256" key="2">
    <source>
        <dbReference type="ARBA" id="ARBA00022679"/>
    </source>
</evidence>
<keyword evidence="1" id="KW-0489">Methyltransferase</keyword>
<sequence length="233" mass="26127">MSIDNPTGPSESPEQTTWGVGPWQGEWPADAGTPDEPNPDSLLDPELLLNGDTRNVLDQYRYWKMEAIIASLDQRRHKYHVAIENWQHDLNIGSIVRTANAFLAAEVHIIGNRRWNRRGAMVTDRYQHVRHHPTVEEFVEWCKTAGEDGQPLPVIAIDNVPGCKKIEEYPLPENCVLLFGQEGPGLSEAAINSSEVVLEISQFGSTRSINASAAAAITMHQWVMQHVFGHKFN</sequence>
<dbReference type="SUPFAM" id="SSF75217">
    <property type="entry name" value="alpha/beta knot"/>
    <property type="match status" value="1"/>
</dbReference>
<dbReference type="PANTHER" id="PTHR43191:SF2">
    <property type="entry name" value="RRNA METHYLTRANSFERASE 3, MITOCHONDRIAL"/>
    <property type="match status" value="1"/>
</dbReference>
<dbReference type="GO" id="GO:0003723">
    <property type="term" value="F:RNA binding"/>
    <property type="evidence" value="ECO:0007669"/>
    <property type="project" value="InterPro"/>
</dbReference>
<dbReference type="InterPro" id="IPR001537">
    <property type="entry name" value="SpoU_MeTrfase"/>
</dbReference>
<feature type="compositionally biased region" description="Polar residues" evidence="3">
    <location>
        <begin position="1"/>
        <end position="18"/>
    </location>
</feature>
<dbReference type="GO" id="GO:0006396">
    <property type="term" value="P:RNA processing"/>
    <property type="evidence" value="ECO:0007669"/>
    <property type="project" value="InterPro"/>
</dbReference>
<dbReference type="Pfam" id="PF00588">
    <property type="entry name" value="SpoU_methylase"/>
    <property type="match status" value="1"/>
</dbReference>
<dbReference type="InterPro" id="IPR029026">
    <property type="entry name" value="tRNA_m1G_MTases_N"/>
</dbReference>
<dbReference type="PANTHER" id="PTHR43191">
    <property type="entry name" value="RRNA METHYLTRANSFERASE 3"/>
    <property type="match status" value="1"/>
</dbReference>
<evidence type="ECO:0000256" key="3">
    <source>
        <dbReference type="SAM" id="MobiDB-lite"/>
    </source>
</evidence>
<dbReference type="GO" id="GO:0032259">
    <property type="term" value="P:methylation"/>
    <property type="evidence" value="ECO:0007669"/>
    <property type="project" value="UniProtKB-KW"/>
</dbReference>
<keyword evidence="2" id="KW-0808">Transferase</keyword>
<dbReference type="GO" id="GO:0008173">
    <property type="term" value="F:RNA methyltransferase activity"/>
    <property type="evidence" value="ECO:0007669"/>
    <property type="project" value="InterPro"/>
</dbReference>
<dbReference type="EMBL" id="CAEZVN010000029">
    <property type="protein sequence ID" value="CAB4630016.1"/>
    <property type="molecule type" value="Genomic_DNA"/>
</dbReference>
<accession>A0A6J6IZF1</accession>
<protein>
    <submittedName>
        <fullName evidence="5">Unannotated protein</fullName>
    </submittedName>
</protein>
<evidence type="ECO:0000259" key="4">
    <source>
        <dbReference type="Pfam" id="PF00588"/>
    </source>
</evidence>
<organism evidence="5">
    <name type="scientific">freshwater metagenome</name>
    <dbReference type="NCBI Taxonomy" id="449393"/>
    <lineage>
        <taxon>unclassified sequences</taxon>
        <taxon>metagenomes</taxon>
        <taxon>ecological metagenomes</taxon>
    </lineage>
</organism>
<reference evidence="5" key="1">
    <citation type="submission" date="2020-05" db="EMBL/GenBank/DDBJ databases">
        <authorList>
            <person name="Chiriac C."/>
            <person name="Salcher M."/>
            <person name="Ghai R."/>
            <person name="Kavagutti S V."/>
        </authorList>
    </citation>
    <scope>NUCLEOTIDE SEQUENCE</scope>
</reference>
<evidence type="ECO:0000313" key="5">
    <source>
        <dbReference type="EMBL" id="CAB4630016.1"/>
    </source>
</evidence>
<name>A0A6J6IZF1_9ZZZZ</name>
<dbReference type="InterPro" id="IPR029028">
    <property type="entry name" value="Alpha/beta_knot_MTases"/>
</dbReference>
<proteinExistence type="predicted"/>
<dbReference type="InterPro" id="IPR051259">
    <property type="entry name" value="rRNA_Methyltransferase"/>
</dbReference>
<evidence type="ECO:0000256" key="1">
    <source>
        <dbReference type="ARBA" id="ARBA00022603"/>
    </source>
</evidence>
<dbReference type="AlphaFoldDB" id="A0A6J6IZF1"/>
<feature type="domain" description="tRNA/rRNA methyltransferase SpoU type" evidence="4">
    <location>
        <begin position="80"/>
        <end position="220"/>
    </location>
</feature>